<evidence type="ECO:0000256" key="1">
    <source>
        <dbReference type="ARBA" id="ARBA00004141"/>
    </source>
</evidence>
<feature type="transmembrane region" description="Helical" evidence="5">
    <location>
        <begin position="68"/>
        <end position="90"/>
    </location>
</feature>
<evidence type="ECO:0000256" key="6">
    <source>
        <dbReference type="SAM" id="SignalP"/>
    </source>
</evidence>
<feature type="transmembrane region" description="Helical" evidence="5">
    <location>
        <begin position="157"/>
        <end position="176"/>
    </location>
</feature>
<evidence type="ECO:0000256" key="3">
    <source>
        <dbReference type="ARBA" id="ARBA00022989"/>
    </source>
</evidence>
<feature type="chain" id="PRO_5040421918" evidence="6">
    <location>
        <begin position="18"/>
        <end position="609"/>
    </location>
</feature>
<dbReference type="EMBL" id="MU003894">
    <property type="protein sequence ID" value="KAF2716123.1"/>
    <property type="molecule type" value="Genomic_DNA"/>
</dbReference>
<dbReference type="SUPFAM" id="SSF103473">
    <property type="entry name" value="MFS general substrate transporter"/>
    <property type="match status" value="1"/>
</dbReference>
<feature type="transmembrane region" description="Helical" evidence="5">
    <location>
        <begin position="264"/>
        <end position="288"/>
    </location>
</feature>
<feature type="domain" description="Major facilitator superfamily (MFS) profile" evidence="7">
    <location>
        <begin position="1"/>
        <end position="491"/>
    </location>
</feature>
<keyword evidence="2 5" id="KW-0812">Transmembrane</keyword>
<feature type="transmembrane region" description="Helical" evidence="5">
    <location>
        <begin position="197"/>
        <end position="221"/>
    </location>
</feature>
<evidence type="ECO:0000313" key="8">
    <source>
        <dbReference type="EMBL" id="KAF2716123.1"/>
    </source>
</evidence>
<comment type="caution">
    <text evidence="8">The sequence shown here is derived from an EMBL/GenBank/DDBJ whole genome shotgun (WGS) entry which is preliminary data.</text>
</comment>
<evidence type="ECO:0000256" key="2">
    <source>
        <dbReference type="ARBA" id="ARBA00022692"/>
    </source>
</evidence>
<dbReference type="GO" id="GO:0005886">
    <property type="term" value="C:plasma membrane"/>
    <property type="evidence" value="ECO:0007669"/>
    <property type="project" value="TreeGrafter"/>
</dbReference>
<feature type="transmembrane region" description="Helical" evidence="5">
    <location>
        <begin position="332"/>
        <end position="351"/>
    </location>
</feature>
<feature type="transmembrane region" description="Helical" evidence="5">
    <location>
        <begin position="357"/>
        <end position="379"/>
    </location>
</feature>
<reference evidence="8" key="1">
    <citation type="journal article" date="2020" name="Stud. Mycol.">
        <title>101 Dothideomycetes genomes: a test case for predicting lifestyles and emergence of pathogens.</title>
        <authorList>
            <person name="Haridas S."/>
            <person name="Albert R."/>
            <person name="Binder M."/>
            <person name="Bloem J."/>
            <person name="Labutti K."/>
            <person name="Salamov A."/>
            <person name="Andreopoulos B."/>
            <person name="Baker S."/>
            <person name="Barry K."/>
            <person name="Bills G."/>
            <person name="Bluhm B."/>
            <person name="Cannon C."/>
            <person name="Castanera R."/>
            <person name="Culley D."/>
            <person name="Daum C."/>
            <person name="Ezra D."/>
            <person name="Gonzalez J."/>
            <person name="Henrissat B."/>
            <person name="Kuo A."/>
            <person name="Liang C."/>
            <person name="Lipzen A."/>
            <person name="Lutzoni F."/>
            <person name="Magnuson J."/>
            <person name="Mondo S."/>
            <person name="Nolan M."/>
            <person name="Ohm R."/>
            <person name="Pangilinan J."/>
            <person name="Park H.-J."/>
            <person name="Ramirez L."/>
            <person name="Alfaro M."/>
            <person name="Sun H."/>
            <person name="Tritt A."/>
            <person name="Yoshinaga Y."/>
            <person name="Zwiers L.-H."/>
            <person name="Turgeon B."/>
            <person name="Goodwin S."/>
            <person name="Spatafora J."/>
            <person name="Crous P."/>
            <person name="Grigoriev I."/>
        </authorList>
    </citation>
    <scope>NUCLEOTIDE SEQUENCE</scope>
    <source>
        <strain evidence="8">CBS 116435</strain>
    </source>
</reference>
<dbReference type="Gene3D" id="1.20.1720.10">
    <property type="entry name" value="Multidrug resistance protein D"/>
    <property type="match status" value="1"/>
</dbReference>
<organism evidence="8 9">
    <name type="scientific">Polychaeton citri CBS 116435</name>
    <dbReference type="NCBI Taxonomy" id="1314669"/>
    <lineage>
        <taxon>Eukaryota</taxon>
        <taxon>Fungi</taxon>
        <taxon>Dikarya</taxon>
        <taxon>Ascomycota</taxon>
        <taxon>Pezizomycotina</taxon>
        <taxon>Dothideomycetes</taxon>
        <taxon>Dothideomycetidae</taxon>
        <taxon>Capnodiales</taxon>
        <taxon>Capnodiaceae</taxon>
        <taxon>Polychaeton</taxon>
    </lineage>
</organism>
<proteinExistence type="predicted"/>
<feature type="transmembrane region" description="Helical" evidence="5">
    <location>
        <begin position="227"/>
        <end position="243"/>
    </location>
</feature>
<comment type="subcellular location">
    <subcellularLocation>
        <location evidence="1">Membrane</location>
        <topology evidence="1">Multi-pass membrane protein</topology>
    </subcellularLocation>
</comment>
<sequence>MTNTAIFLLSLVESINASAPSTLLPEIANDLETNVIQAYWTAISFCYSSIVLIPLLPGISEIFGRKIVLLTCLFVLALGTIICGSASNIASLVAGRTLQGLGCGGVESMIEAIDTDFQLKQRPLVRYFLRNVPQLLGLMLGPFLGGFFCDLTTWRCLFWTSLVVIGASTILVVFSLETSYKPPGKSFADLQDVDFTGSLGFVSSTLPVLIAISWGGIIYAWVSWRTLVPLCVGICGLLAWVVYERDRPIVPMLMPISFADRTALSSLADMFLVGLVQFSLLYSLPLYFQLCENFSILVTGAAILAFVASTLPVACIAALAIQKTGHYRLATWLGWTFLASGCGCLALLSPASAIPTWLVISTVSGAGLGVLLASLPIAIQNVAAGVNDEVTPNVARFLHSLGRSCGIVLSTVIFHNVIKDQLLKSQTPVLREQAHSLTKYSLFLRQIMNSHDLGGELLPACSYALRSVWYAVLAAALLGTAVSFFMQQRHTAVRVTEPEKALHVSKVEDEESQTFDEITVSTMPSSRTSVILPPMQGQIWSPPSEELRSPVSPLTPTSVVRARELQAAPSGLDRHEIMSGSTLNECIDVQLTFEDEDGGRVDSQGVKMI</sequence>
<keyword evidence="3 5" id="KW-1133">Transmembrane helix</keyword>
<name>A0A9P4PYG2_9PEZI</name>
<dbReference type="InterPro" id="IPR036259">
    <property type="entry name" value="MFS_trans_sf"/>
</dbReference>
<evidence type="ECO:0000256" key="4">
    <source>
        <dbReference type="ARBA" id="ARBA00023136"/>
    </source>
</evidence>
<keyword evidence="4 5" id="KW-0472">Membrane</keyword>
<evidence type="ECO:0000259" key="7">
    <source>
        <dbReference type="PROSITE" id="PS50850"/>
    </source>
</evidence>
<dbReference type="GO" id="GO:0022857">
    <property type="term" value="F:transmembrane transporter activity"/>
    <property type="evidence" value="ECO:0007669"/>
    <property type="project" value="InterPro"/>
</dbReference>
<dbReference type="InterPro" id="IPR011701">
    <property type="entry name" value="MFS"/>
</dbReference>
<accession>A0A9P4PYG2</accession>
<dbReference type="PANTHER" id="PTHR23501:SF59">
    <property type="entry name" value="MAJOR FACILITATOR SUPERFAMILY (MFS) PROFILE DOMAIN-CONTAINING PROTEIN-RELATED"/>
    <property type="match status" value="1"/>
</dbReference>
<dbReference type="PANTHER" id="PTHR23501">
    <property type="entry name" value="MAJOR FACILITATOR SUPERFAMILY"/>
    <property type="match status" value="1"/>
</dbReference>
<dbReference type="Gene3D" id="1.20.1250.20">
    <property type="entry name" value="MFS general substrate transporter like domains"/>
    <property type="match status" value="1"/>
</dbReference>
<protein>
    <submittedName>
        <fullName evidence="8">MFS general substrate transporter</fullName>
    </submittedName>
</protein>
<keyword evidence="9" id="KW-1185">Reference proteome</keyword>
<evidence type="ECO:0000313" key="9">
    <source>
        <dbReference type="Proteomes" id="UP000799441"/>
    </source>
</evidence>
<feature type="transmembrane region" description="Helical" evidence="5">
    <location>
        <begin position="36"/>
        <end position="56"/>
    </location>
</feature>
<evidence type="ECO:0000256" key="5">
    <source>
        <dbReference type="SAM" id="Phobius"/>
    </source>
</evidence>
<feature type="signal peptide" evidence="6">
    <location>
        <begin position="1"/>
        <end position="17"/>
    </location>
</feature>
<gene>
    <name evidence="8" type="ORF">K431DRAFT_279604</name>
</gene>
<dbReference type="Proteomes" id="UP000799441">
    <property type="component" value="Unassembled WGS sequence"/>
</dbReference>
<dbReference type="PROSITE" id="PS50850">
    <property type="entry name" value="MFS"/>
    <property type="match status" value="1"/>
</dbReference>
<keyword evidence="6" id="KW-0732">Signal</keyword>
<feature type="transmembrane region" description="Helical" evidence="5">
    <location>
        <begin position="294"/>
        <end position="320"/>
    </location>
</feature>
<dbReference type="OrthoDB" id="3650586at2759"/>
<dbReference type="InterPro" id="IPR020846">
    <property type="entry name" value="MFS_dom"/>
</dbReference>
<dbReference type="AlphaFoldDB" id="A0A9P4PYG2"/>
<dbReference type="Pfam" id="PF07690">
    <property type="entry name" value="MFS_1"/>
    <property type="match status" value="1"/>
</dbReference>
<feature type="transmembrane region" description="Helical" evidence="5">
    <location>
        <begin position="467"/>
        <end position="486"/>
    </location>
</feature>